<keyword evidence="10" id="KW-0344">Guanine-nucleotide releasing factor</keyword>
<dbReference type="InterPro" id="IPR018979">
    <property type="entry name" value="FERM_N"/>
</dbReference>
<dbReference type="SMART" id="SM01195">
    <property type="entry name" value="FA"/>
    <property type="match status" value="1"/>
</dbReference>
<keyword evidence="6" id="KW-0217">Developmental protein</keyword>
<evidence type="ECO:0000256" key="18">
    <source>
        <dbReference type="SAM" id="Coils"/>
    </source>
</evidence>
<dbReference type="CDD" id="cd00160">
    <property type="entry name" value="RhoGEF"/>
    <property type="match status" value="1"/>
</dbReference>
<keyword evidence="8" id="KW-0963">Cytoplasm</keyword>
<dbReference type="FunFam" id="1.20.900.10:FF:000021">
    <property type="entry name" value="FERM, RhoGEF and pleckstrin domain-containing protein 1"/>
    <property type="match status" value="1"/>
</dbReference>
<dbReference type="InterPro" id="IPR029071">
    <property type="entry name" value="Ubiquitin-like_domsf"/>
</dbReference>
<reference evidence="23" key="1">
    <citation type="thesis" date="2020" institute="ProQuest LLC" country="789 East Eisenhower Parkway, Ann Arbor, MI, USA">
        <title>Comparative Genomics and Chromosome Evolution.</title>
        <authorList>
            <person name="Mudd A.B."/>
        </authorList>
    </citation>
    <scope>NUCLEOTIDE SEQUENCE</scope>
    <source>
        <strain evidence="23">Female2</strain>
        <tissue evidence="23">Blood</tissue>
    </source>
</reference>
<feature type="domain" description="PH" evidence="20">
    <location>
        <begin position="752"/>
        <end position="849"/>
    </location>
</feature>
<dbReference type="InterPro" id="IPR000219">
    <property type="entry name" value="DH_dom"/>
</dbReference>
<dbReference type="GO" id="GO:0005886">
    <property type="term" value="C:plasma membrane"/>
    <property type="evidence" value="ECO:0007669"/>
    <property type="project" value="UniProtKB-SubCell"/>
</dbReference>
<dbReference type="InterPro" id="IPR019749">
    <property type="entry name" value="Band_41_domain"/>
</dbReference>
<dbReference type="SUPFAM" id="SSF50729">
    <property type="entry name" value="PH domain-like"/>
    <property type="match status" value="2"/>
</dbReference>
<dbReference type="GO" id="GO:0043197">
    <property type="term" value="C:dendritic spine"/>
    <property type="evidence" value="ECO:0007669"/>
    <property type="project" value="UniProtKB-SubCell"/>
</dbReference>
<dbReference type="SMART" id="SM00295">
    <property type="entry name" value="B41"/>
    <property type="match status" value="1"/>
</dbReference>
<evidence type="ECO:0000256" key="12">
    <source>
        <dbReference type="ARBA" id="ARBA00023018"/>
    </source>
</evidence>
<dbReference type="Pfam" id="PF09380">
    <property type="entry name" value="FERM_C"/>
    <property type="match status" value="1"/>
</dbReference>
<dbReference type="CDD" id="cd01220">
    <property type="entry name" value="PH1_FARP1-like"/>
    <property type="match status" value="1"/>
</dbReference>
<evidence type="ECO:0000313" key="24">
    <source>
        <dbReference type="Proteomes" id="UP000812440"/>
    </source>
</evidence>
<evidence type="ECO:0000313" key="23">
    <source>
        <dbReference type="EMBL" id="KAG8452043.1"/>
    </source>
</evidence>
<comment type="caution">
    <text evidence="23">The sequence shown here is derived from an EMBL/GenBank/DDBJ whole genome shotgun (WGS) entry which is preliminary data.</text>
</comment>
<dbReference type="FunFam" id="2.30.29.30:FF:000002">
    <property type="entry name" value="Band 4.1-like protein 5 isoform 1"/>
    <property type="match status" value="1"/>
</dbReference>
<name>A0A8T2K783_9PIPI</name>
<dbReference type="Pfam" id="PF00373">
    <property type="entry name" value="FERM_M"/>
    <property type="match status" value="1"/>
</dbReference>
<dbReference type="SMART" id="SM00325">
    <property type="entry name" value="RhoGEF"/>
    <property type="match status" value="1"/>
</dbReference>
<dbReference type="InterPro" id="IPR000299">
    <property type="entry name" value="FERM_domain"/>
</dbReference>
<keyword evidence="14" id="KW-0966">Cell projection</keyword>
<feature type="compositionally biased region" description="Polar residues" evidence="19">
    <location>
        <begin position="458"/>
        <end position="484"/>
    </location>
</feature>
<dbReference type="GO" id="GO:0005085">
    <property type="term" value="F:guanyl-nucleotide exchange factor activity"/>
    <property type="evidence" value="ECO:0007669"/>
    <property type="project" value="UniProtKB-KW"/>
</dbReference>
<dbReference type="EMBL" id="JAACNH010000002">
    <property type="protein sequence ID" value="KAG8452042.1"/>
    <property type="molecule type" value="Genomic_DNA"/>
</dbReference>
<feature type="compositionally biased region" description="Basic and acidic residues" evidence="19">
    <location>
        <begin position="430"/>
        <end position="454"/>
    </location>
</feature>
<gene>
    <name evidence="23" type="ORF">GDO86_004005</name>
</gene>
<dbReference type="InterPro" id="IPR035899">
    <property type="entry name" value="DBL_dom_sf"/>
</dbReference>
<dbReference type="CDD" id="cd17189">
    <property type="entry name" value="FERM_F1_FARP1"/>
    <property type="match status" value="1"/>
</dbReference>
<dbReference type="GO" id="GO:0005829">
    <property type="term" value="C:cytosol"/>
    <property type="evidence" value="ECO:0007669"/>
    <property type="project" value="UniProtKB-SubCell"/>
</dbReference>
<dbReference type="InterPro" id="IPR001849">
    <property type="entry name" value="PH_domain"/>
</dbReference>
<keyword evidence="12" id="KW-0770">Synapse</keyword>
<dbReference type="PRINTS" id="PR00661">
    <property type="entry name" value="ERMFAMILY"/>
</dbReference>
<dbReference type="FunFam" id="1.20.80.10:FF:000005">
    <property type="entry name" value="FERM, RhoGEF and pleckstrin domain-containing protein 1"/>
    <property type="match status" value="1"/>
</dbReference>
<dbReference type="InterPro" id="IPR011993">
    <property type="entry name" value="PH-like_dom_sf"/>
</dbReference>
<evidence type="ECO:0000256" key="1">
    <source>
        <dbReference type="ARBA" id="ARBA00004279"/>
    </source>
</evidence>
<evidence type="ECO:0000256" key="11">
    <source>
        <dbReference type="ARBA" id="ARBA00022737"/>
    </source>
</evidence>
<dbReference type="Pfam" id="PF08736">
    <property type="entry name" value="FA"/>
    <property type="match status" value="1"/>
</dbReference>
<dbReference type="SUPFAM" id="SSF47031">
    <property type="entry name" value="Second domain of FERM"/>
    <property type="match status" value="1"/>
</dbReference>
<evidence type="ECO:0000256" key="8">
    <source>
        <dbReference type="ARBA" id="ARBA00022490"/>
    </source>
</evidence>
<dbReference type="SUPFAM" id="SSF54236">
    <property type="entry name" value="Ubiquitin-like"/>
    <property type="match status" value="1"/>
</dbReference>
<proteinExistence type="predicted"/>
<dbReference type="Pfam" id="PF00169">
    <property type="entry name" value="PH"/>
    <property type="match status" value="1"/>
</dbReference>
<dbReference type="Gene3D" id="3.10.20.90">
    <property type="entry name" value="Phosphatidylinositol 3-kinase Catalytic Subunit, Chain A, domain 1"/>
    <property type="match status" value="1"/>
</dbReference>
<dbReference type="InterPro" id="IPR019748">
    <property type="entry name" value="FERM_central"/>
</dbReference>
<dbReference type="InterPro" id="IPR018980">
    <property type="entry name" value="FERM_PH-like_C"/>
</dbReference>
<dbReference type="Proteomes" id="UP000812440">
    <property type="component" value="Chromosome 2"/>
</dbReference>
<dbReference type="AlphaFoldDB" id="A0A8T2K783"/>
<evidence type="ECO:0000256" key="2">
    <source>
        <dbReference type="ARBA" id="ARBA00004413"/>
    </source>
</evidence>
<feature type="coiled-coil region" evidence="18">
    <location>
        <begin position="634"/>
        <end position="664"/>
    </location>
</feature>
<feature type="region of interest" description="Disordered" evidence="19">
    <location>
        <begin position="859"/>
        <end position="898"/>
    </location>
</feature>
<dbReference type="SUPFAM" id="SSF48065">
    <property type="entry name" value="DBL homology domain (DH-domain)"/>
    <property type="match status" value="1"/>
</dbReference>
<evidence type="ECO:0000256" key="16">
    <source>
        <dbReference type="ARBA" id="ARBA00040395"/>
    </source>
</evidence>
<dbReference type="PANTHER" id="PTHR45858">
    <property type="entry name" value="FERM DOMAIN CONTAINING PROTEIN"/>
    <property type="match status" value="1"/>
</dbReference>
<dbReference type="InterPro" id="IPR014847">
    <property type="entry name" value="FA"/>
</dbReference>
<dbReference type="Pfam" id="PF00621">
    <property type="entry name" value="RhoGEF"/>
    <property type="match status" value="1"/>
</dbReference>
<feature type="region of interest" description="Disordered" evidence="19">
    <location>
        <begin position="410"/>
        <end position="525"/>
    </location>
</feature>
<accession>A0A8T2K783</accession>
<dbReference type="Gene3D" id="1.20.900.10">
    <property type="entry name" value="Dbl homology (DH) domain"/>
    <property type="match status" value="1"/>
</dbReference>
<evidence type="ECO:0000256" key="15">
    <source>
        <dbReference type="ARBA" id="ARBA00034102"/>
    </source>
</evidence>
<keyword evidence="13" id="KW-0472">Membrane</keyword>
<dbReference type="InterPro" id="IPR000798">
    <property type="entry name" value="Ez/rad/moesin-like"/>
</dbReference>
<evidence type="ECO:0000256" key="5">
    <source>
        <dbReference type="ARBA" id="ARBA00004552"/>
    </source>
</evidence>
<dbReference type="PROSITE" id="PS50003">
    <property type="entry name" value="PH_DOMAIN"/>
    <property type="match status" value="1"/>
</dbReference>
<dbReference type="InterPro" id="IPR051835">
    <property type="entry name" value="RAC1-GEF"/>
</dbReference>
<dbReference type="Gene3D" id="1.20.80.10">
    <property type="match status" value="1"/>
</dbReference>
<keyword evidence="18" id="KW-0175">Coiled coil</keyword>
<keyword evidence="24" id="KW-1185">Reference proteome</keyword>
<organism evidence="23 24">
    <name type="scientific">Hymenochirus boettgeri</name>
    <name type="common">Congo dwarf clawed frog</name>
    <dbReference type="NCBI Taxonomy" id="247094"/>
    <lineage>
        <taxon>Eukaryota</taxon>
        <taxon>Metazoa</taxon>
        <taxon>Chordata</taxon>
        <taxon>Craniata</taxon>
        <taxon>Vertebrata</taxon>
        <taxon>Euteleostomi</taxon>
        <taxon>Amphibia</taxon>
        <taxon>Batrachia</taxon>
        <taxon>Anura</taxon>
        <taxon>Pipoidea</taxon>
        <taxon>Pipidae</taxon>
        <taxon>Pipinae</taxon>
        <taxon>Hymenochirus</taxon>
    </lineage>
</organism>
<sequence>MGESEQKQTAASRLGAPDSVGISTLEHGAKPPLSPQGKVFPFKVQMLDDTQETIDVPVRAPGKALLDAVCSHLNLVEGDYFGLEFLDHRKIMVWLDLLKPIIKQIRRPKNVILKFVVKFFPPDHTQLQEELTRYLFALQVKQDLIQGRLTCNESSAALLVSHIVQSEIGDFDEAVDREHLAKNKYIPEQETLEEKVMEYHRNHLGQTPAESDFQLLEIGRRLEMYGIRLHPAKDREGTKINLAVANTGILVFQGHTKINAFNWAKVRKLSFKRKRFLIKLRPDANSSYQDTLEFLMTSRDFCKSFWKICVEYHAFFRLFEEPKPKPKPVLFSRGSSFRFSGRTQKQVLDYVKEGGHKKVQFERKHSKMCSIRSLSTHPCEPLLEVPKQSSNILFVQSSQADEIQTLKQMKEEKRTLDVPEQTKSQSPKKSLVDRMAKEEKEVTVNGEDAAKDQAPKSLKNTQQPSTGSLTGSPHLSELSINSQGGTAGLNPLLSPNLSPDGKPSSPLISPLLNEPCLRTDDEEESRKKKFPTDKAYFIAKEVWATECTYLKDLEVIAKWFQNTIGKDDCMPESLRNLLFFNFDPLYKFHSGFLKEVDQRLGLWEGRSNSHLKGENQKVGDVMLKNIQGMKVLHLQKHSEALIELEKTIKDSRKLESLCRDFEQEKVCYLPLNTFLLQPLHRLMHYKQIMERLCKHYSPNHVDFRDSRAALAEISEMVAQLHGTMIKMENFQKLQELRKDLTGIDNLMVPGREFIRLGSLSKLSGKGLQQRMFFLFNDVLLYTSRGLTSTNQFKVHGQLPLFNMTVEESEHEWGVPHCLTLCSHNQTIIVAASSRAEMEKWSEDIQMAIDLAEKSSGHIPEVVASSPPDGKSPEEGPADQESEDDLTASRTSLERQSPHRGNTTVHVCWHRNTSVSMIDFSFAVEVISIFFYHYFCCLLTVDKKI</sequence>
<evidence type="ECO:0000256" key="13">
    <source>
        <dbReference type="ARBA" id="ARBA00023136"/>
    </source>
</evidence>
<dbReference type="InterPro" id="IPR019747">
    <property type="entry name" value="FERM_CS"/>
</dbReference>
<evidence type="ECO:0000256" key="14">
    <source>
        <dbReference type="ARBA" id="ARBA00023273"/>
    </source>
</evidence>
<dbReference type="SMART" id="SM01196">
    <property type="entry name" value="FERM_C"/>
    <property type="match status" value="1"/>
</dbReference>
<feature type="domain" description="DH" evidence="21">
    <location>
        <begin position="534"/>
        <end position="723"/>
    </location>
</feature>
<dbReference type="SMART" id="SM00233">
    <property type="entry name" value="PH"/>
    <property type="match status" value="1"/>
</dbReference>
<keyword evidence="7" id="KW-1003">Cell membrane</keyword>
<feature type="compositionally biased region" description="Acidic residues" evidence="19">
    <location>
        <begin position="875"/>
        <end position="885"/>
    </location>
</feature>
<dbReference type="GO" id="GO:0030175">
    <property type="term" value="C:filopodium"/>
    <property type="evidence" value="ECO:0007669"/>
    <property type="project" value="UniProtKB-SubCell"/>
</dbReference>
<evidence type="ECO:0000256" key="9">
    <source>
        <dbReference type="ARBA" id="ARBA00022599"/>
    </source>
</evidence>
<evidence type="ECO:0000256" key="17">
    <source>
        <dbReference type="ARBA" id="ARBA00042170"/>
    </source>
</evidence>
<evidence type="ECO:0000256" key="6">
    <source>
        <dbReference type="ARBA" id="ARBA00022473"/>
    </source>
</evidence>
<dbReference type="PROSITE" id="PS50010">
    <property type="entry name" value="DH_2"/>
    <property type="match status" value="1"/>
</dbReference>
<dbReference type="InterPro" id="IPR014352">
    <property type="entry name" value="FERM/acyl-CoA-bd_prot_sf"/>
</dbReference>
<dbReference type="Pfam" id="PF09379">
    <property type="entry name" value="FERM_N"/>
    <property type="match status" value="1"/>
</dbReference>
<evidence type="ECO:0000256" key="7">
    <source>
        <dbReference type="ARBA" id="ARBA00022475"/>
    </source>
</evidence>
<dbReference type="PROSITE" id="PS00660">
    <property type="entry name" value="FERM_1"/>
    <property type="match status" value="1"/>
</dbReference>
<evidence type="ECO:0000256" key="19">
    <source>
        <dbReference type="SAM" id="MobiDB-lite"/>
    </source>
</evidence>
<dbReference type="CDD" id="cd14473">
    <property type="entry name" value="FERM_B-lobe"/>
    <property type="match status" value="1"/>
</dbReference>
<keyword evidence="11" id="KW-0677">Repeat</keyword>
<keyword evidence="9" id="KW-0771">Synaptosome</keyword>
<feature type="compositionally biased region" description="Low complexity" evidence="19">
    <location>
        <begin position="489"/>
        <end position="499"/>
    </location>
</feature>
<feature type="domain" description="FERM" evidence="22">
    <location>
        <begin position="40"/>
        <end position="320"/>
    </location>
</feature>
<dbReference type="Gene3D" id="2.30.29.30">
    <property type="entry name" value="Pleckstrin-homology domain (PH domain)/Phosphotyrosine-binding domain (PTB)"/>
    <property type="match status" value="2"/>
</dbReference>
<dbReference type="EMBL" id="JAACNH010000002">
    <property type="protein sequence ID" value="KAG8452043.1"/>
    <property type="molecule type" value="Genomic_DNA"/>
</dbReference>
<dbReference type="EMBL" id="JAACNH010000002">
    <property type="protein sequence ID" value="KAG8452041.1"/>
    <property type="molecule type" value="Genomic_DNA"/>
</dbReference>
<comment type="subcellular location">
    <subcellularLocation>
        <location evidence="2">Cell membrane</location>
        <topology evidence="2">Peripheral membrane protein</topology>
        <orientation evidence="2">Cytoplasmic side</orientation>
    </subcellularLocation>
    <subcellularLocation>
        <location evidence="1">Cell projection</location>
        <location evidence="1">Dendrite</location>
    </subcellularLocation>
    <subcellularLocation>
        <location evidence="5">Cell projection</location>
        <location evidence="5">Dendritic spine</location>
    </subcellularLocation>
    <subcellularLocation>
        <location evidence="3">Cell projection</location>
        <location evidence="3">Filopodium</location>
    </subcellularLocation>
    <subcellularLocation>
        <location evidence="4">Cytoplasm</location>
        <location evidence="4">Cytosol</location>
    </subcellularLocation>
    <subcellularLocation>
        <location evidence="15">Synapse</location>
        <location evidence="15">Synaptosome</location>
    </subcellularLocation>
</comment>
<dbReference type="GO" id="GO:0008092">
    <property type="term" value="F:cytoskeletal protein binding"/>
    <property type="evidence" value="ECO:0007669"/>
    <property type="project" value="InterPro"/>
</dbReference>
<dbReference type="PANTHER" id="PTHR45858:SF2">
    <property type="entry name" value="FERM, ARHGEF AND PLECKSTRIN DOMAIN-CONTAINING PROTEIN 1"/>
    <property type="match status" value="1"/>
</dbReference>
<evidence type="ECO:0000259" key="22">
    <source>
        <dbReference type="PROSITE" id="PS50057"/>
    </source>
</evidence>
<evidence type="ECO:0000259" key="20">
    <source>
        <dbReference type="PROSITE" id="PS50003"/>
    </source>
</evidence>
<evidence type="ECO:0000256" key="4">
    <source>
        <dbReference type="ARBA" id="ARBA00004514"/>
    </source>
</evidence>
<dbReference type="InterPro" id="IPR041788">
    <property type="entry name" value="FARP1/FARP2/FRMD7_FERM_C"/>
</dbReference>
<protein>
    <recommendedName>
        <fullName evidence="16">FERM, ARHGEF and pleckstrin domain-containing protein 1</fullName>
    </recommendedName>
    <alternativeName>
        <fullName evidence="17">FERM, RhoGEF and pleckstrin domain-containing protein 1</fullName>
    </alternativeName>
</protein>
<dbReference type="PRINTS" id="PR00935">
    <property type="entry name" value="BAND41"/>
</dbReference>
<dbReference type="FunFam" id="3.10.20.90:FF:000040">
    <property type="entry name" value="FERM, RhoGEF and pleckstrin domain-containing protein"/>
    <property type="match status" value="1"/>
</dbReference>
<evidence type="ECO:0000256" key="10">
    <source>
        <dbReference type="ARBA" id="ARBA00022658"/>
    </source>
</evidence>
<evidence type="ECO:0000259" key="21">
    <source>
        <dbReference type="PROSITE" id="PS50010"/>
    </source>
</evidence>
<dbReference type="InterPro" id="IPR035963">
    <property type="entry name" value="FERM_2"/>
</dbReference>
<evidence type="ECO:0000256" key="3">
    <source>
        <dbReference type="ARBA" id="ARBA00004486"/>
    </source>
</evidence>
<dbReference type="OrthoDB" id="9990815at2759"/>
<dbReference type="PROSITE" id="PS50057">
    <property type="entry name" value="FERM_3"/>
    <property type="match status" value="1"/>
</dbReference>
<dbReference type="CDD" id="cd13193">
    <property type="entry name" value="FERM_C_FARP1-like"/>
    <property type="match status" value="1"/>
</dbReference>